<evidence type="ECO:0000259" key="1">
    <source>
        <dbReference type="Pfam" id="PF04168"/>
    </source>
</evidence>
<dbReference type="PANTHER" id="PTHR34595:SF7">
    <property type="entry name" value="SLL1039 PROTEIN"/>
    <property type="match status" value="1"/>
</dbReference>
<dbReference type="InterPro" id="IPR051680">
    <property type="entry name" value="ATP-dep_Glu-Cys_Ligase-2"/>
</dbReference>
<keyword evidence="3" id="KW-1185">Reference proteome</keyword>
<reference evidence="2 3" key="1">
    <citation type="submission" date="2024-04" db="EMBL/GenBank/DDBJ databases">
        <title>Draft genome sequence of Sessilibacter corallicola NBRC 116591.</title>
        <authorList>
            <person name="Miyakawa T."/>
            <person name="Kusuya Y."/>
            <person name="Miura T."/>
        </authorList>
    </citation>
    <scope>NUCLEOTIDE SEQUENCE [LARGE SCALE GENOMIC DNA]</scope>
    <source>
        <strain evidence="2 3">KU-00831-HH</strain>
    </source>
</reference>
<gene>
    <name evidence="2" type="ORF">NBRC116591_08320</name>
</gene>
<dbReference type="Pfam" id="PF04168">
    <property type="entry name" value="Alpha-E"/>
    <property type="match status" value="1"/>
</dbReference>
<name>A0ABQ0A5U1_9GAMM</name>
<sequence>MLSRVAERLYWAARYLERAENTARLISVYDNLLYDLPKDLLDISWFNLIDLNSAAETYNRRYKVQNERNVVKFLVVDDDNLSSITSAINAVRENLRTTRDVIPPAAWEQVNELNIYVTKHAKDGLRRALRHEFLTEIIERSQALNGLLTGTLIRDEAWQFLKLGRNIERADMTTRILDAGAAVLENNKIFKTSNPAQLIWGNVLRSQGAYMSYRRAVKSTVRGSDVARFLLDEVLLPRSVAYCSDQIKQAATNLSQASGRKQPVKTDLPVYTIEEEDDLGADFRNYLNDLQLAIGDLHLQVCNNWFARD</sequence>
<accession>A0ABQ0A5U1</accession>
<comment type="caution">
    <text evidence="2">The sequence shown here is derived from an EMBL/GenBank/DDBJ whole genome shotgun (WGS) entry which is preliminary data.</text>
</comment>
<dbReference type="RefSeq" id="WP_233087862.1">
    <property type="nucleotide sequence ID" value="NZ_BAABWN010000002.1"/>
</dbReference>
<dbReference type="InterPro" id="IPR007296">
    <property type="entry name" value="DUF403"/>
</dbReference>
<evidence type="ECO:0000313" key="2">
    <source>
        <dbReference type="EMBL" id="GAA6167022.1"/>
    </source>
</evidence>
<dbReference type="PANTHER" id="PTHR34595">
    <property type="entry name" value="BLR5612 PROTEIN"/>
    <property type="match status" value="1"/>
</dbReference>
<feature type="domain" description="DUF403" evidence="1">
    <location>
        <begin position="1"/>
        <end position="306"/>
    </location>
</feature>
<evidence type="ECO:0000313" key="3">
    <source>
        <dbReference type="Proteomes" id="UP001465153"/>
    </source>
</evidence>
<proteinExistence type="predicted"/>
<organism evidence="2 3">
    <name type="scientific">Sessilibacter corallicola</name>
    <dbReference type="NCBI Taxonomy" id="2904075"/>
    <lineage>
        <taxon>Bacteria</taxon>
        <taxon>Pseudomonadati</taxon>
        <taxon>Pseudomonadota</taxon>
        <taxon>Gammaproteobacteria</taxon>
        <taxon>Cellvibrionales</taxon>
        <taxon>Cellvibrionaceae</taxon>
        <taxon>Sessilibacter</taxon>
    </lineage>
</organism>
<dbReference type="EMBL" id="BAABWN010000002">
    <property type="protein sequence ID" value="GAA6167022.1"/>
    <property type="molecule type" value="Genomic_DNA"/>
</dbReference>
<dbReference type="Proteomes" id="UP001465153">
    <property type="component" value="Unassembled WGS sequence"/>
</dbReference>
<protein>
    <submittedName>
        <fullName evidence="2">Alpha-E domain-containing protein</fullName>
    </submittedName>
</protein>